<dbReference type="PhylomeDB" id="Q7NKN7"/>
<reference evidence="2 3" key="1">
    <citation type="journal article" date="2003" name="DNA Res.">
        <title>Complete genome structure of Gloeobacter violaceus PCC 7421, a cyanobacterium that lacks thylakoids.</title>
        <authorList>
            <person name="Nakamura Y."/>
            <person name="Kaneko T."/>
            <person name="Sato S."/>
            <person name="Mimuro M."/>
            <person name="Miyashita H."/>
            <person name="Tsuchiya T."/>
            <person name="Sasamoto S."/>
            <person name="Watanabe A."/>
            <person name="Kawashima K."/>
            <person name="Kishida Y."/>
            <person name="Kiyokawa C."/>
            <person name="Kohara M."/>
            <person name="Matsumoto M."/>
            <person name="Matsuno A."/>
            <person name="Nakazaki N."/>
            <person name="Shimpo S."/>
            <person name="Takeuchi C."/>
            <person name="Yamada M."/>
            <person name="Tabata S."/>
        </authorList>
    </citation>
    <scope>NUCLEOTIDE SEQUENCE [LARGE SCALE GENOMIC DNA]</scope>
    <source>
        <strain evidence="3">ATCC 29082 / PCC 7421</strain>
    </source>
</reference>
<dbReference type="AlphaFoldDB" id="Q7NKN7"/>
<dbReference type="STRING" id="251221.gene:10758924"/>
<keyword evidence="3" id="KW-1185">Reference proteome</keyword>
<dbReference type="NCBIfam" id="NF040946">
    <property type="entry name" value="PSII_PsbP"/>
    <property type="match status" value="1"/>
</dbReference>
<dbReference type="PROSITE" id="PS51257">
    <property type="entry name" value="PROKAR_LIPOPROTEIN"/>
    <property type="match status" value="1"/>
</dbReference>
<feature type="domain" description="PsbP C-terminal" evidence="1">
    <location>
        <begin position="38"/>
        <end position="194"/>
    </location>
</feature>
<dbReference type="EMBL" id="BA000045">
    <property type="protein sequence ID" value="BAC89381.1"/>
    <property type="molecule type" value="Genomic_DNA"/>
</dbReference>
<organism evidence="2 3">
    <name type="scientific">Gloeobacter violaceus (strain ATCC 29082 / PCC 7421)</name>
    <dbReference type="NCBI Taxonomy" id="251221"/>
    <lineage>
        <taxon>Bacteria</taxon>
        <taxon>Bacillati</taxon>
        <taxon>Cyanobacteriota</taxon>
        <taxon>Cyanophyceae</taxon>
        <taxon>Gloeobacterales</taxon>
        <taxon>Gloeobacteraceae</taxon>
        <taxon>Gloeobacter</taxon>
    </lineage>
</organism>
<dbReference type="EnsemblBacteria" id="BAC89381">
    <property type="protein sequence ID" value="BAC89381"/>
    <property type="gene ID" value="BAC89381"/>
</dbReference>
<reference evidence="2 3" key="2">
    <citation type="journal article" date="2003" name="DNA Res.">
        <title>Complete genome structure of Gloeobacter violaceus PCC 7421, a cyanobacterium that lacks thylakoids (supplement).</title>
        <authorList>
            <person name="Nakamura Y."/>
            <person name="Kaneko T."/>
            <person name="Sato S."/>
            <person name="Mimuro M."/>
            <person name="Miyashita H."/>
            <person name="Tsuchiya T."/>
            <person name="Sasamoto S."/>
            <person name="Watanabe A."/>
            <person name="Kawashima K."/>
            <person name="Kishida Y."/>
            <person name="Kiyokawa C."/>
            <person name="Kohara M."/>
            <person name="Matsumoto M."/>
            <person name="Matsuno A."/>
            <person name="Nakazaki N."/>
            <person name="Shimpo S."/>
            <person name="Takeuchi C."/>
            <person name="Yamada M."/>
            <person name="Tabata S."/>
        </authorList>
    </citation>
    <scope>NUCLEOTIDE SEQUENCE [LARGE SCALE GENOMIC DNA]</scope>
    <source>
        <strain evidence="3">ATCC 29082 / PCC 7421</strain>
    </source>
</reference>
<accession>Q7NKN7</accession>
<dbReference type="SUPFAM" id="SSF55724">
    <property type="entry name" value="Mog1p/PsbP-like"/>
    <property type="match status" value="1"/>
</dbReference>
<dbReference type="GO" id="GO:0009654">
    <property type="term" value="C:photosystem II oxygen evolving complex"/>
    <property type="evidence" value="ECO:0007669"/>
    <property type="project" value="InterPro"/>
</dbReference>
<protein>
    <submittedName>
        <fullName evidence="2">PsbP protein</fullName>
    </submittedName>
</protein>
<dbReference type="InterPro" id="IPR002683">
    <property type="entry name" value="PsbP_C"/>
</dbReference>
<evidence type="ECO:0000259" key="1">
    <source>
        <dbReference type="Pfam" id="PF01789"/>
    </source>
</evidence>
<proteinExistence type="predicted"/>
<dbReference type="GO" id="GO:0005509">
    <property type="term" value="F:calcium ion binding"/>
    <property type="evidence" value="ECO:0007669"/>
    <property type="project" value="InterPro"/>
</dbReference>
<gene>
    <name evidence="2" type="primary">psbP</name>
</gene>
<dbReference type="GO" id="GO:0015979">
    <property type="term" value="P:photosynthesis"/>
    <property type="evidence" value="ECO:0007669"/>
    <property type="project" value="InterPro"/>
</dbReference>
<dbReference type="OrthoDB" id="540197at2"/>
<dbReference type="InParanoid" id="Q7NKN7"/>
<dbReference type="Pfam" id="PF01789">
    <property type="entry name" value="PsbP"/>
    <property type="match status" value="1"/>
</dbReference>
<evidence type="ECO:0000313" key="2">
    <source>
        <dbReference type="EMBL" id="BAC89381.1"/>
    </source>
</evidence>
<dbReference type="PANTHER" id="PTHR31407">
    <property type="match status" value="1"/>
</dbReference>
<dbReference type="HOGENOM" id="CLU_1413378_0_0_3"/>
<dbReference type="InterPro" id="IPR016123">
    <property type="entry name" value="Mog1/PsbP_a/b/a-sand"/>
</dbReference>
<evidence type="ECO:0000313" key="3">
    <source>
        <dbReference type="Proteomes" id="UP000000557"/>
    </source>
</evidence>
<sequence>MGKSMIRIGRKQLVQAGVAAVLSAALVGCSRSGIDAPKGFQRFSEPNSTFTLVYPDTWTFNPDPKGAVRLSDPADATYQVSVVVSDAPRKDIKDIRAFGTPQQVADRFANDVLKKKSPPGAVIEVSNAAQRTDSKGVPYYSFEVVIASGGRAVHQVYCVAVSGGKVFTLVTGSAAIAWGERREKIYQIVNSFTIS</sequence>
<dbReference type="GO" id="GO:0019898">
    <property type="term" value="C:extrinsic component of membrane"/>
    <property type="evidence" value="ECO:0007669"/>
    <property type="project" value="InterPro"/>
</dbReference>
<dbReference type="Proteomes" id="UP000000557">
    <property type="component" value="Chromosome"/>
</dbReference>
<name>Q7NKN7_GLOVI</name>
<dbReference type="KEGG" id="gvi:gll1440"/>
<dbReference type="PANTHER" id="PTHR31407:SF16">
    <property type="entry name" value="PSBP DOMAIN-CONTAINING PROTEIN 7, CHLOROPLASTIC"/>
    <property type="match status" value="1"/>
</dbReference>
<dbReference type="Gene3D" id="3.40.1000.10">
    <property type="entry name" value="Mog1/PsbP, alpha/beta/alpha sandwich"/>
    <property type="match status" value="1"/>
</dbReference>